<evidence type="ECO:0000313" key="8">
    <source>
        <dbReference type="EMBL" id="VYU38674.1"/>
    </source>
</evidence>
<dbReference type="EMBL" id="CACRUT010000015">
    <property type="protein sequence ID" value="VYU38674.1"/>
    <property type="molecule type" value="Genomic_DNA"/>
</dbReference>
<dbReference type="Gene3D" id="3.40.1710.10">
    <property type="entry name" value="abc type-2 transporter like domain"/>
    <property type="match status" value="1"/>
</dbReference>
<feature type="transmembrane region" description="Helical" evidence="6">
    <location>
        <begin position="23"/>
        <end position="44"/>
    </location>
</feature>
<proteinExistence type="predicted"/>
<reference evidence="8" key="1">
    <citation type="submission" date="2019-11" db="EMBL/GenBank/DDBJ databases">
        <authorList>
            <person name="Feng L."/>
        </authorList>
    </citation>
    <scope>NUCLEOTIDE SEQUENCE</scope>
    <source>
        <strain evidence="8">PclaraLFYP37</strain>
    </source>
</reference>
<feature type="transmembrane region" description="Helical" evidence="6">
    <location>
        <begin position="306"/>
        <end position="328"/>
    </location>
</feature>
<dbReference type="GO" id="GO:0140359">
    <property type="term" value="F:ABC-type transporter activity"/>
    <property type="evidence" value="ECO:0007669"/>
    <property type="project" value="InterPro"/>
</dbReference>
<keyword evidence="3 6" id="KW-0812">Transmembrane</keyword>
<dbReference type="InterPro" id="IPR013525">
    <property type="entry name" value="ABC2_TM"/>
</dbReference>
<evidence type="ECO:0000256" key="2">
    <source>
        <dbReference type="ARBA" id="ARBA00022475"/>
    </source>
</evidence>
<feature type="transmembrane region" description="Helical" evidence="6">
    <location>
        <begin position="356"/>
        <end position="375"/>
    </location>
</feature>
<feature type="domain" description="ABC-2 type transporter transmembrane" evidence="7">
    <location>
        <begin position="24"/>
        <end position="374"/>
    </location>
</feature>
<accession>A0A6N3EFG4</accession>
<dbReference type="InterPro" id="IPR051449">
    <property type="entry name" value="ABC-2_transporter_component"/>
</dbReference>
<feature type="transmembrane region" description="Helical" evidence="6">
    <location>
        <begin position="232"/>
        <end position="256"/>
    </location>
</feature>
<keyword evidence="4 6" id="KW-1133">Transmembrane helix</keyword>
<dbReference type="Pfam" id="PF12698">
    <property type="entry name" value="ABC2_membrane_3"/>
    <property type="match status" value="1"/>
</dbReference>
<dbReference type="PANTHER" id="PTHR30294">
    <property type="entry name" value="MEMBRANE COMPONENT OF ABC TRANSPORTER YHHJ-RELATED"/>
    <property type="match status" value="1"/>
</dbReference>
<feature type="transmembrane region" description="Helical" evidence="6">
    <location>
        <begin position="189"/>
        <end position="211"/>
    </location>
</feature>
<evidence type="ECO:0000256" key="3">
    <source>
        <dbReference type="ARBA" id="ARBA00022692"/>
    </source>
</evidence>
<keyword evidence="5 6" id="KW-0472">Membrane</keyword>
<evidence type="ECO:0000259" key="7">
    <source>
        <dbReference type="Pfam" id="PF12698"/>
    </source>
</evidence>
<evidence type="ECO:0000256" key="6">
    <source>
        <dbReference type="SAM" id="Phobius"/>
    </source>
</evidence>
<gene>
    <name evidence="8" type="ORF">PCLFYP37_02709</name>
</gene>
<evidence type="ECO:0000256" key="5">
    <source>
        <dbReference type="ARBA" id="ARBA00023136"/>
    </source>
</evidence>
<keyword evidence="2" id="KW-1003">Cell membrane</keyword>
<protein>
    <submittedName>
        <fullName evidence="8">ABC-2 family transporter protein</fullName>
    </submittedName>
</protein>
<name>A0A6N3EFG4_9BACT</name>
<evidence type="ECO:0000256" key="4">
    <source>
        <dbReference type="ARBA" id="ARBA00022989"/>
    </source>
</evidence>
<comment type="subcellular location">
    <subcellularLocation>
        <location evidence="1">Cell membrane</location>
        <topology evidence="1">Multi-pass membrane protein</topology>
    </subcellularLocation>
</comment>
<feature type="transmembrane region" description="Helical" evidence="6">
    <location>
        <begin position="268"/>
        <end position="294"/>
    </location>
</feature>
<dbReference type="AlphaFoldDB" id="A0A6N3EFG4"/>
<evidence type="ECO:0000256" key="1">
    <source>
        <dbReference type="ARBA" id="ARBA00004651"/>
    </source>
</evidence>
<sequence>MQASHGIAGIMVRELRRLVSRPLYLCCMVAAPLLCCLFFTTLMYEGLPKDMPVGVVDEDNTSTTREILRNMDAFSQVHLTEDYASVSEARRAMQQGKIYAFYYIPEGTTEKILSSRQPTVSFYTNNSLLIAGSLIYRDLRTMSVLANASVGLQTLQAKGMDERTAMAFLQPIVIDTHALSNPWLNYSVYLNNTILPGILMIMIFMVTVFAIGSEIKEGTGKEWLAMADNRMWNALVGKLLPHTVIFFCVAVAYDAYLYGILGFPCHSGIGPLLCAAFLMVLASQAFGVFLISVLPTLRLALSASSLWGVVSFSISGFSFPVMAMHPALQVLSNLFPLRHYFLIYVSQTLNGYPMVYAWKPYLALLLFVLLPLLLLKRLRTVMLNYDYIP</sequence>
<organism evidence="8">
    <name type="scientific">Paraprevotella clara</name>
    <dbReference type="NCBI Taxonomy" id="454154"/>
    <lineage>
        <taxon>Bacteria</taxon>
        <taxon>Pseudomonadati</taxon>
        <taxon>Bacteroidota</taxon>
        <taxon>Bacteroidia</taxon>
        <taxon>Bacteroidales</taxon>
        <taxon>Prevotellaceae</taxon>
        <taxon>Paraprevotella</taxon>
    </lineage>
</organism>
<dbReference type="PANTHER" id="PTHR30294:SF47">
    <property type="entry name" value="INNER MEMBRANE TRANSPORT PERMEASE YHHJ"/>
    <property type="match status" value="1"/>
</dbReference>
<dbReference type="GO" id="GO:0005886">
    <property type="term" value="C:plasma membrane"/>
    <property type="evidence" value="ECO:0007669"/>
    <property type="project" value="UniProtKB-SubCell"/>
</dbReference>